<organism evidence="4 5">
    <name type="scientific">Desulfobotulus pelophilus</name>
    <dbReference type="NCBI Taxonomy" id="2823377"/>
    <lineage>
        <taxon>Bacteria</taxon>
        <taxon>Pseudomonadati</taxon>
        <taxon>Thermodesulfobacteriota</taxon>
        <taxon>Desulfobacteria</taxon>
        <taxon>Desulfobacterales</taxon>
        <taxon>Desulfobacteraceae</taxon>
        <taxon>Desulfobotulus</taxon>
    </lineage>
</organism>
<gene>
    <name evidence="4" type="primary">dctP</name>
    <name evidence="4" type="ORF">OOT00_09690</name>
</gene>
<keyword evidence="5" id="KW-1185">Reference proteome</keyword>
<dbReference type="CDD" id="cd13605">
    <property type="entry name" value="PBP2_TRAP_DctP_like_2"/>
    <property type="match status" value="1"/>
</dbReference>
<comment type="caution">
    <text evidence="4">The sequence shown here is derived from an EMBL/GenBank/DDBJ whole genome shotgun (WGS) entry which is preliminary data.</text>
</comment>
<dbReference type="PANTHER" id="PTHR33376">
    <property type="match status" value="1"/>
</dbReference>
<evidence type="ECO:0000256" key="1">
    <source>
        <dbReference type="ARBA" id="ARBA00009023"/>
    </source>
</evidence>
<reference evidence="4 5" key="1">
    <citation type="submission" date="2022-11" db="EMBL/GenBank/DDBJ databases">
        <title>Desulfobotulus tamanensis H1 sp. nov. - anaerobic, alkaliphilic, sulphate reducing bacterium isolated from terrestrial mud volcano.</title>
        <authorList>
            <person name="Frolova A."/>
            <person name="Merkel A.Y."/>
            <person name="Slobodkin A.I."/>
        </authorList>
    </citation>
    <scope>NUCLEOTIDE SEQUENCE [LARGE SCALE GENOMIC DNA]</scope>
    <source>
        <strain evidence="4 5">H1</strain>
    </source>
</reference>
<dbReference type="SUPFAM" id="SSF53850">
    <property type="entry name" value="Periplasmic binding protein-like II"/>
    <property type="match status" value="1"/>
</dbReference>
<comment type="similarity">
    <text evidence="1">Belongs to the bacterial solute-binding protein 7 family.</text>
</comment>
<dbReference type="Pfam" id="PF03480">
    <property type="entry name" value="DctP"/>
    <property type="match status" value="1"/>
</dbReference>
<dbReference type="NCBIfam" id="NF037995">
    <property type="entry name" value="TRAP_S1"/>
    <property type="match status" value="1"/>
</dbReference>
<evidence type="ECO:0000256" key="3">
    <source>
        <dbReference type="ARBA" id="ARBA00022729"/>
    </source>
</evidence>
<evidence type="ECO:0000313" key="4">
    <source>
        <dbReference type="EMBL" id="MCW7754258.1"/>
    </source>
</evidence>
<sequence>MPIMGLSLVVSGRCTGAGRFLLLACFLGLFPVGAGWADVPKLLPVMRISIENTATHTQTRAVRRFAEDLADRTRGRLRVELYDSARLYRDSQVLGALAADRVEMAVPGTWHFDRYEPSVGIFLLPSFYGRSAEAMHAIVDGETGRRVTGKIEERLSVVVPGRWLDLGHAHIYAVRPVTSREDMDGLTIRVAGGLANSIRLEAMGARPLVVPWPDLPARLQQGDIEGVLTTHETMRSARLWEFGLLYAFEDRQYFPQYIPVIRRNFWRRLPDDLRRLVKDTWESHVEMSRKEAGIAQEEARKLLMEHGMRIHRPSEALLIRYRQLLMLGQEAMVTLLDVDPELYADTLRLLEGQDGESFLTESPP</sequence>
<dbReference type="EMBL" id="JAPFPW010000010">
    <property type="protein sequence ID" value="MCW7754258.1"/>
    <property type="molecule type" value="Genomic_DNA"/>
</dbReference>
<name>A0ABT3N9W6_9BACT</name>
<dbReference type="InterPro" id="IPR038404">
    <property type="entry name" value="TRAP_DctP_sf"/>
</dbReference>
<keyword evidence="3" id="KW-0732">Signal</keyword>
<dbReference type="RefSeq" id="WP_265425177.1">
    <property type="nucleotide sequence ID" value="NZ_JAPFPW010000010.1"/>
</dbReference>
<dbReference type="InterPro" id="IPR018389">
    <property type="entry name" value="DctP_fam"/>
</dbReference>
<dbReference type="PANTHER" id="PTHR33376:SF7">
    <property type="entry name" value="C4-DICARBOXYLATE-BINDING PROTEIN DCTB"/>
    <property type="match status" value="1"/>
</dbReference>
<accession>A0ABT3N9W6</accession>
<proteinExistence type="inferred from homology"/>
<protein>
    <submittedName>
        <fullName evidence="4">TRAP transporter substrate-binding protein DctP</fullName>
    </submittedName>
</protein>
<dbReference type="Gene3D" id="3.40.190.170">
    <property type="entry name" value="Bacterial extracellular solute-binding protein, family 7"/>
    <property type="match status" value="1"/>
</dbReference>
<keyword evidence="2" id="KW-0813">Transport</keyword>
<evidence type="ECO:0000256" key="2">
    <source>
        <dbReference type="ARBA" id="ARBA00022448"/>
    </source>
</evidence>
<dbReference type="Proteomes" id="UP001209681">
    <property type="component" value="Unassembled WGS sequence"/>
</dbReference>
<evidence type="ECO:0000313" key="5">
    <source>
        <dbReference type="Proteomes" id="UP001209681"/>
    </source>
</evidence>